<dbReference type="Pfam" id="PF13179">
    <property type="entry name" value="DUF4006"/>
    <property type="match status" value="1"/>
</dbReference>
<protein>
    <recommendedName>
        <fullName evidence="3">DUF4006 domain-containing protein</fullName>
    </recommendedName>
</protein>
<dbReference type="HOGENOM" id="CLU_191469_1_0_7"/>
<dbReference type="KEGG" id="hce:HCW_08745"/>
<name>I0EPY5_HELC0</name>
<dbReference type="PROSITE" id="PS51257">
    <property type="entry name" value="PROKAR_LIPOPROTEIN"/>
    <property type="match status" value="1"/>
</dbReference>
<dbReference type="AlphaFoldDB" id="I0EPY5"/>
<keyword evidence="2" id="KW-1185">Reference proteome</keyword>
<dbReference type="RefSeq" id="WP_014661864.1">
    <property type="nucleotide sequence ID" value="NC_017737.1"/>
</dbReference>
<sequence>MKFLNGLLGNLILVAVLLCIVAFFACKAIQVQKEQATNFYRYKDANALEMKSSKNYENYELVK</sequence>
<evidence type="ECO:0000313" key="1">
    <source>
        <dbReference type="EMBL" id="AFI05004.1"/>
    </source>
</evidence>
<reference evidence="2" key="1">
    <citation type="submission" date="2012-04" db="EMBL/GenBank/DDBJ databases">
        <title>Complete genome sequence of Helicobacter cetorum strain MIT 00-7128.</title>
        <authorList>
            <person name="Kersulyte D."/>
            <person name="Berg D.E."/>
        </authorList>
    </citation>
    <scope>NUCLEOTIDE SEQUENCE [LARGE SCALE GENOMIC DNA]</scope>
    <source>
        <strain evidence="2">MIT 00-7128</strain>
    </source>
</reference>
<evidence type="ECO:0000313" key="2">
    <source>
        <dbReference type="Proteomes" id="UP000005010"/>
    </source>
</evidence>
<dbReference type="EMBL" id="CP003479">
    <property type="protein sequence ID" value="AFI05004.1"/>
    <property type="molecule type" value="Genomic_DNA"/>
</dbReference>
<accession>I0EPY5</accession>
<dbReference type="STRING" id="182217.HCW_08745"/>
<dbReference type="Proteomes" id="UP000005010">
    <property type="component" value="Chromosome"/>
</dbReference>
<dbReference type="PATRIC" id="fig|182217.3.peg.1852"/>
<proteinExistence type="predicted"/>
<dbReference type="InterPro" id="IPR025065">
    <property type="entry name" value="DUF4006"/>
</dbReference>
<organism evidence="1 2">
    <name type="scientific">Helicobacter cetorum (strain ATCC BAA-429 / MIT 00-7128)</name>
    <dbReference type="NCBI Taxonomy" id="182217"/>
    <lineage>
        <taxon>Bacteria</taxon>
        <taxon>Pseudomonadati</taxon>
        <taxon>Campylobacterota</taxon>
        <taxon>Epsilonproteobacteria</taxon>
        <taxon>Campylobacterales</taxon>
        <taxon>Helicobacteraceae</taxon>
        <taxon>Helicobacter</taxon>
    </lineage>
</organism>
<evidence type="ECO:0008006" key="3">
    <source>
        <dbReference type="Google" id="ProtNLM"/>
    </source>
</evidence>
<gene>
    <name evidence="1" type="ordered locus">HCW_08745</name>
</gene>